<gene>
    <name evidence="2" type="ORF">HW115_05195</name>
</gene>
<sequence>MNINNLLSLVTSLLCALLLSQCATNRVPPLNPGEAYFKAKPEKEHRGGLSGIRIVSVNGKKVSGSAARVPSGPVKAVVAFDWPKVGKKTVPMSFHAKDGHSYFVKYDVYPDQTLSGGGFNSSFDVSKSLIGGSPEAALLLPLTAAADVTIAGVTHVNNMSGSTSLATHYIDLFVISNLSSEGVVSRVRSLPPEKVR</sequence>
<keyword evidence="1" id="KW-0732">Signal</keyword>
<organism evidence="2 3">
    <name type="scientific">Oceaniferula marina</name>
    <dbReference type="NCBI Taxonomy" id="2748318"/>
    <lineage>
        <taxon>Bacteria</taxon>
        <taxon>Pseudomonadati</taxon>
        <taxon>Verrucomicrobiota</taxon>
        <taxon>Verrucomicrobiia</taxon>
        <taxon>Verrucomicrobiales</taxon>
        <taxon>Verrucomicrobiaceae</taxon>
        <taxon>Oceaniferula</taxon>
    </lineage>
</organism>
<accession>A0A851GBK7</accession>
<dbReference type="Proteomes" id="UP000557872">
    <property type="component" value="Unassembled WGS sequence"/>
</dbReference>
<evidence type="ECO:0008006" key="4">
    <source>
        <dbReference type="Google" id="ProtNLM"/>
    </source>
</evidence>
<dbReference type="EMBL" id="JACBAZ010000002">
    <property type="protein sequence ID" value="NWK54993.1"/>
    <property type="molecule type" value="Genomic_DNA"/>
</dbReference>
<evidence type="ECO:0000313" key="2">
    <source>
        <dbReference type="EMBL" id="NWK54993.1"/>
    </source>
</evidence>
<dbReference type="RefSeq" id="WP_178931538.1">
    <property type="nucleotide sequence ID" value="NZ_JACBAZ010000002.1"/>
</dbReference>
<evidence type="ECO:0000313" key="3">
    <source>
        <dbReference type="Proteomes" id="UP000557872"/>
    </source>
</evidence>
<comment type="caution">
    <text evidence="2">The sequence shown here is derived from an EMBL/GenBank/DDBJ whole genome shotgun (WGS) entry which is preliminary data.</text>
</comment>
<proteinExistence type="predicted"/>
<feature type="signal peptide" evidence="1">
    <location>
        <begin position="1"/>
        <end position="23"/>
    </location>
</feature>
<reference evidence="2 3" key="1">
    <citation type="submission" date="2020-07" db="EMBL/GenBank/DDBJ databases">
        <title>Roseicoccus Jingziensis gen. nov., sp. nov., isolated from coastal seawater.</title>
        <authorList>
            <person name="Feng X."/>
        </authorList>
    </citation>
    <scope>NUCLEOTIDE SEQUENCE [LARGE SCALE GENOMIC DNA]</scope>
    <source>
        <strain evidence="2 3">N1E253</strain>
    </source>
</reference>
<keyword evidence="3" id="KW-1185">Reference proteome</keyword>
<protein>
    <recommendedName>
        <fullName evidence="4">Lipoprotein</fullName>
    </recommendedName>
</protein>
<evidence type="ECO:0000256" key="1">
    <source>
        <dbReference type="SAM" id="SignalP"/>
    </source>
</evidence>
<dbReference type="AlphaFoldDB" id="A0A851GBK7"/>
<feature type="chain" id="PRO_5032980552" description="Lipoprotein" evidence="1">
    <location>
        <begin position="24"/>
        <end position="196"/>
    </location>
</feature>
<name>A0A851GBK7_9BACT</name>